<dbReference type="EMBL" id="MIEK01000005">
    <property type="protein sequence ID" value="OEH83584.1"/>
    <property type="molecule type" value="Genomic_DNA"/>
</dbReference>
<dbReference type="Proteomes" id="UP000095256">
    <property type="component" value="Unassembled WGS sequence"/>
</dbReference>
<keyword evidence="2" id="KW-1185">Reference proteome</keyword>
<evidence type="ECO:0000313" key="1">
    <source>
        <dbReference type="EMBL" id="OEH83584.1"/>
    </source>
</evidence>
<comment type="caution">
    <text evidence="1">The sequence shown here is derived from an EMBL/GenBank/DDBJ whole genome shotgun (WGS) entry which is preliminary data.</text>
</comment>
<name>A0A1E5L0I1_9ENTE</name>
<gene>
    <name evidence="1" type="ORF">BCR26_08890</name>
</gene>
<reference evidence="1 2" key="1">
    <citation type="submission" date="2016-09" db="EMBL/GenBank/DDBJ databases">
        <authorList>
            <person name="Capua I."/>
            <person name="De Benedictis P."/>
            <person name="Joannis T."/>
            <person name="Lombin L.H."/>
            <person name="Cattoli G."/>
        </authorList>
    </citation>
    <scope>NUCLEOTIDE SEQUENCE [LARGE SCALE GENOMIC DNA]</scope>
    <source>
        <strain evidence="1 2">LMG 25899</strain>
    </source>
</reference>
<sequence>MKTTITASEIAHLTTSGKLEAIGYSKETISSFLEGVSSEKHEERLKEELNHCLHESCEWS</sequence>
<evidence type="ECO:0000313" key="2">
    <source>
        <dbReference type="Proteomes" id="UP000095256"/>
    </source>
</evidence>
<organism evidence="1 2">
    <name type="scientific">Enterococcus rivorum</name>
    <dbReference type="NCBI Taxonomy" id="762845"/>
    <lineage>
        <taxon>Bacteria</taxon>
        <taxon>Bacillati</taxon>
        <taxon>Bacillota</taxon>
        <taxon>Bacilli</taxon>
        <taxon>Lactobacillales</taxon>
        <taxon>Enterococcaceae</taxon>
        <taxon>Enterococcus</taxon>
    </lineage>
</organism>
<dbReference type="AlphaFoldDB" id="A0A1E5L0I1"/>
<accession>A0A1E5L0I1</accession>
<proteinExistence type="predicted"/>
<dbReference type="STRING" id="762845.BCR26_08890"/>
<dbReference type="RefSeq" id="WP_069697457.1">
    <property type="nucleotide sequence ID" value="NZ_JAGGMA010000012.1"/>
</dbReference>
<protein>
    <submittedName>
        <fullName evidence="1">Uncharacterized protein</fullName>
    </submittedName>
</protein>